<dbReference type="Gene3D" id="3.40.50.300">
    <property type="entry name" value="P-loop containing nucleotide triphosphate hydrolases"/>
    <property type="match status" value="1"/>
</dbReference>
<feature type="region of interest" description="Disordered" evidence="2">
    <location>
        <begin position="419"/>
        <end position="441"/>
    </location>
</feature>
<keyword evidence="1" id="KW-0547">Nucleotide-binding</keyword>
<feature type="region of interest" description="Disordered" evidence="2">
    <location>
        <begin position="595"/>
        <end position="614"/>
    </location>
</feature>
<dbReference type="PANTHER" id="PTHR18884">
    <property type="entry name" value="SEPTIN"/>
    <property type="match status" value="1"/>
</dbReference>
<comment type="similarity">
    <text evidence="1">Belongs to the TRAFAC class TrmE-Era-EngA-EngB-Septin-like GTPase superfamily. Septin GTPase family.</text>
</comment>
<dbReference type="PROSITE" id="PS51719">
    <property type="entry name" value="G_SEPTIN"/>
    <property type="match status" value="1"/>
</dbReference>
<feature type="region of interest" description="Disordered" evidence="2">
    <location>
        <begin position="1"/>
        <end position="49"/>
    </location>
</feature>
<evidence type="ECO:0000256" key="1">
    <source>
        <dbReference type="RuleBase" id="RU004560"/>
    </source>
</evidence>
<feature type="region of interest" description="Disordered" evidence="2">
    <location>
        <begin position="66"/>
        <end position="114"/>
    </location>
</feature>
<protein>
    <submittedName>
        <fullName evidence="4">ARAD1C09328p</fullName>
    </submittedName>
</protein>
<evidence type="ECO:0000313" key="4">
    <source>
        <dbReference type="EMBL" id="CDP34303.1"/>
    </source>
</evidence>
<proteinExistence type="inferred from homology"/>
<name>A0A060T023_BLAAD</name>
<reference evidence="4" key="2">
    <citation type="submission" date="2014-06" db="EMBL/GenBank/DDBJ databases">
        <title>The complete genome of Blastobotrys (Arxula) adeninivorans LS3 - a yeast of biotechnological interest.</title>
        <authorList>
            <person name="Kunze G."/>
            <person name="Gaillardin C."/>
            <person name="Czernicka M."/>
            <person name="Durrens P."/>
            <person name="Martin T."/>
            <person name="Boer E."/>
            <person name="Gabaldon T."/>
            <person name="Cruz J."/>
            <person name="Talla E."/>
            <person name="Marck C."/>
            <person name="Goffeau A."/>
            <person name="Barbe V."/>
            <person name="Baret P."/>
            <person name="Baronian K."/>
            <person name="Beier S."/>
            <person name="Bleykasten C."/>
            <person name="Bode R."/>
            <person name="Casaregola S."/>
            <person name="Despons L."/>
            <person name="Fairhead C."/>
            <person name="Giersberg M."/>
            <person name="Gierski P."/>
            <person name="Hahnel U."/>
            <person name="Hartmann A."/>
            <person name="Jankowska D."/>
            <person name="Jubin C."/>
            <person name="Jung P."/>
            <person name="Lafontaine I."/>
            <person name="Leh-Louis V."/>
            <person name="Lemaire M."/>
            <person name="Marcet-Houben M."/>
            <person name="Mascher M."/>
            <person name="Morel G."/>
            <person name="Richard G.-F."/>
            <person name="Riechen J."/>
            <person name="Sacerdot C."/>
            <person name="Sarkar A."/>
            <person name="Savel G."/>
            <person name="Schacherer J."/>
            <person name="Sherman D."/>
            <person name="Straub M.-L."/>
            <person name="Stein N."/>
            <person name="Thierry A."/>
            <person name="Trautwein-Schult A."/>
            <person name="Westhof E."/>
            <person name="Worch S."/>
            <person name="Dujon B."/>
            <person name="Souciet J.-L."/>
            <person name="Wincker P."/>
            <person name="Scholz U."/>
            <person name="Neuveglise N."/>
        </authorList>
    </citation>
    <scope>NUCLEOTIDE SEQUENCE</scope>
    <source>
        <strain evidence="4">LS3</strain>
    </source>
</reference>
<dbReference type="PROSITE" id="PS00675">
    <property type="entry name" value="SIGMA54_INTERACT_1"/>
    <property type="match status" value="1"/>
</dbReference>
<keyword evidence="1" id="KW-0342">GTP-binding</keyword>
<dbReference type="Pfam" id="PF00735">
    <property type="entry name" value="Septin"/>
    <property type="match status" value="1"/>
</dbReference>
<dbReference type="PhylomeDB" id="A0A060T023"/>
<gene>
    <name evidence="4" type="ORF">GNLVRS02_ARAD1C09328g</name>
</gene>
<feature type="compositionally biased region" description="Polar residues" evidence="2">
    <location>
        <begin position="86"/>
        <end position="95"/>
    </location>
</feature>
<feature type="compositionally biased region" description="Basic and acidic residues" evidence="2">
    <location>
        <begin position="69"/>
        <end position="85"/>
    </location>
</feature>
<sequence length="696" mass="76641">MPSSPRRSSTTFFITNTEPQSSSASPASSVRPPSICGSGPFNIPAHNSRTPFTKVTLASATSSTFDIAGEDRSEQSESDSLHDSTVDMTSLNESGHGSPGSHFSDDDPLSSPQISLDRYHWDRDEEDSDELDPLTSRRASPQLVMPRVALPACRQFTENGVKVGKLKILVAGDSGVGKTQLIRAIGQVCRDIVYIDDKEDMSFALAPWNGPGTNCSSSISNPPPPLWHHYVQEVYASTQPYPLFWDRTDSEEEDEGSFTSARRPSLVHSSSSARSNDTTLNRNVCFVDSVGYGDNSCDTDEHMDAIVSYLESMFRQSANSINVSTAHITKMFTSAKDVAEFGHVDVCLYMILNRVKNIDIEYMARISEYAPIIPVVAQSDLLGDRDIVQLKLNILRQMDRAGIRPFLFDTKLKDAISTAESRRRSSANGQGPSPDDEDSDKKGTYLDPLLFPCAVSSVESKDPEMVASVLMDPDYVPELHSSELKDLCSYLFSEHGAAWLRYTAAKKFIKWALSIRIASGLSTTLNNGPSATECNALVVQDHEDMVVNLPDSFFSSTGRGRAQQRIAQWAMSIENASRAEDAYALRAQGAMLRRRSRRHRNGSNVSSTVGNTAQPSSDGRVSIFHARSIFNFDPLHLKDLPEILFGYAVKILGIVIGAKAIMWTVSHSTVAEKVPAPPRPVTVKQTSWWDIMLGWF</sequence>
<feature type="compositionally biased region" description="Polar residues" evidence="2">
    <location>
        <begin position="1"/>
        <end position="18"/>
    </location>
</feature>
<feature type="domain" description="Septin-type G" evidence="3">
    <location>
        <begin position="162"/>
        <end position="518"/>
    </location>
</feature>
<dbReference type="InterPro" id="IPR027417">
    <property type="entry name" value="P-loop_NTPase"/>
</dbReference>
<dbReference type="InterPro" id="IPR030379">
    <property type="entry name" value="G_SEPTIN_dom"/>
</dbReference>
<evidence type="ECO:0000256" key="2">
    <source>
        <dbReference type="SAM" id="MobiDB-lite"/>
    </source>
</evidence>
<feature type="compositionally biased region" description="Polar residues" evidence="2">
    <location>
        <begin position="257"/>
        <end position="276"/>
    </location>
</feature>
<evidence type="ECO:0000259" key="3">
    <source>
        <dbReference type="PROSITE" id="PS51719"/>
    </source>
</evidence>
<dbReference type="EMBL" id="HG937693">
    <property type="protein sequence ID" value="CDP34303.1"/>
    <property type="molecule type" value="Genomic_DNA"/>
</dbReference>
<dbReference type="InterPro" id="IPR025662">
    <property type="entry name" value="Sigma_54_int_dom_ATP-bd_1"/>
</dbReference>
<organism evidence="4">
    <name type="scientific">Blastobotrys adeninivorans</name>
    <name type="common">Yeast</name>
    <name type="synonym">Arxula adeninivorans</name>
    <dbReference type="NCBI Taxonomy" id="409370"/>
    <lineage>
        <taxon>Eukaryota</taxon>
        <taxon>Fungi</taxon>
        <taxon>Dikarya</taxon>
        <taxon>Ascomycota</taxon>
        <taxon>Saccharomycotina</taxon>
        <taxon>Dipodascomycetes</taxon>
        <taxon>Dipodascales</taxon>
        <taxon>Trichomonascaceae</taxon>
        <taxon>Blastobotrys</taxon>
    </lineage>
</organism>
<reference evidence="4" key="1">
    <citation type="submission" date="2014-02" db="EMBL/GenBank/DDBJ databases">
        <authorList>
            <person name="Genoscope - CEA"/>
        </authorList>
    </citation>
    <scope>NUCLEOTIDE SEQUENCE</scope>
    <source>
        <strain evidence="4">LS3</strain>
    </source>
</reference>
<dbReference type="GO" id="GO:0005525">
    <property type="term" value="F:GTP binding"/>
    <property type="evidence" value="ECO:0007669"/>
    <property type="project" value="UniProtKB-KW"/>
</dbReference>
<dbReference type="SUPFAM" id="SSF52540">
    <property type="entry name" value="P-loop containing nucleoside triphosphate hydrolases"/>
    <property type="match status" value="1"/>
</dbReference>
<dbReference type="AlphaFoldDB" id="A0A060T023"/>
<feature type="region of interest" description="Disordered" evidence="2">
    <location>
        <begin position="252"/>
        <end position="276"/>
    </location>
</feature>
<feature type="compositionally biased region" description="Low complexity" evidence="2">
    <location>
        <begin position="19"/>
        <end position="34"/>
    </location>
</feature>
<accession>A0A060T023</accession>